<gene>
    <name evidence="2" type="ORF">PMEA_00021313</name>
</gene>
<accession>A0AAU9VS29</accession>
<proteinExistence type="predicted"/>
<dbReference type="InterPro" id="IPR058912">
    <property type="entry name" value="HTH_animal"/>
</dbReference>
<organism evidence="2 3">
    <name type="scientific">Pocillopora meandrina</name>
    <dbReference type="NCBI Taxonomy" id="46732"/>
    <lineage>
        <taxon>Eukaryota</taxon>
        <taxon>Metazoa</taxon>
        <taxon>Cnidaria</taxon>
        <taxon>Anthozoa</taxon>
        <taxon>Hexacorallia</taxon>
        <taxon>Scleractinia</taxon>
        <taxon>Astrocoeniina</taxon>
        <taxon>Pocilloporidae</taxon>
        <taxon>Pocillopora</taxon>
    </lineage>
</organism>
<evidence type="ECO:0000313" key="2">
    <source>
        <dbReference type="EMBL" id="CAH3037709.1"/>
    </source>
</evidence>
<dbReference type="PANTHER" id="PTHR21301">
    <property type="entry name" value="REVERSE TRANSCRIPTASE"/>
    <property type="match status" value="1"/>
</dbReference>
<sequence length="103" mass="11817">MRDKTLNACEELLSFDVVSLFTKIPVDLAVKGNLETSVYRKPTHTDKYLAFYSHHPICHKTSVVKPFLRRADCLPSSLDSRAEERKYIFNVLKANGYKKNLSP</sequence>
<keyword evidence="3" id="KW-1185">Reference proteome</keyword>
<feature type="domain" description="Helix-turn-helix" evidence="1">
    <location>
        <begin position="48"/>
        <end position="101"/>
    </location>
</feature>
<dbReference type="PANTHER" id="PTHR21301:SF11">
    <property type="entry name" value="GIY-YIG DOMAIN-CONTAINING PROTEIN"/>
    <property type="match status" value="1"/>
</dbReference>
<reference evidence="2 3" key="1">
    <citation type="submission" date="2022-05" db="EMBL/GenBank/DDBJ databases">
        <authorList>
            <consortium name="Genoscope - CEA"/>
            <person name="William W."/>
        </authorList>
    </citation>
    <scope>NUCLEOTIDE SEQUENCE [LARGE SCALE GENOMIC DNA]</scope>
</reference>
<evidence type="ECO:0000313" key="3">
    <source>
        <dbReference type="Proteomes" id="UP001159428"/>
    </source>
</evidence>
<evidence type="ECO:0000259" key="1">
    <source>
        <dbReference type="Pfam" id="PF26215"/>
    </source>
</evidence>
<dbReference type="AlphaFoldDB" id="A0AAU9VS29"/>
<protein>
    <recommendedName>
        <fullName evidence="1">Helix-turn-helix domain-containing protein</fullName>
    </recommendedName>
</protein>
<name>A0AAU9VS29_9CNID</name>
<dbReference type="EMBL" id="CALNXJ010000004">
    <property type="protein sequence ID" value="CAH3037709.1"/>
    <property type="molecule type" value="Genomic_DNA"/>
</dbReference>
<dbReference type="Pfam" id="PF26215">
    <property type="entry name" value="HTH_animal"/>
    <property type="match status" value="1"/>
</dbReference>
<dbReference type="Proteomes" id="UP001159428">
    <property type="component" value="Unassembled WGS sequence"/>
</dbReference>
<comment type="caution">
    <text evidence="2">The sequence shown here is derived from an EMBL/GenBank/DDBJ whole genome shotgun (WGS) entry which is preliminary data.</text>
</comment>